<dbReference type="OMA" id="WMRKQGR"/>
<dbReference type="InterPro" id="IPR045313">
    <property type="entry name" value="CBR1-like"/>
</dbReference>
<dbReference type="EnsemblMetazoa" id="XM_022807070">
    <property type="protein sequence ID" value="XP_022662805"/>
    <property type="gene ID" value="LOC111250985"/>
</dbReference>
<dbReference type="GO" id="GO:0004090">
    <property type="term" value="F:carbonyl reductase (NADPH) activity"/>
    <property type="evidence" value="ECO:0007669"/>
    <property type="project" value="UniProtKB-EC"/>
</dbReference>
<dbReference type="SUPFAM" id="SSF51735">
    <property type="entry name" value="NAD(P)-binding Rossmann-fold domains"/>
    <property type="match status" value="1"/>
</dbReference>
<dbReference type="Gene3D" id="3.40.50.720">
    <property type="entry name" value="NAD(P)-binding Rossmann-like Domain"/>
    <property type="match status" value="1"/>
</dbReference>
<name>A0A7M7MHH1_VARDE</name>
<proteinExistence type="inferred from homology"/>
<keyword evidence="6" id="KW-1185">Reference proteome</keyword>
<dbReference type="InterPro" id="IPR002347">
    <property type="entry name" value="SDR_fam"/>
</dbReference>
<dbReference type="PRINTS" id="PR00081">
    <property type="entry name" value="GDHRDH"/>
</dbReference>
<dbReference type="GeneID" id="111250985"/>
<protein>
    <recommendedName>
        <fullName evidence="4">carbonyl reductase (NADPH)</fullName>
        <ecNumber evidence="4">1.1.1.184</ecNumber>
    </recommendedName>
</protein>
<dbReference type="Pfam" id="PF00106">
    <property type="entry name" value="adh_short"/>
    <property type="match status" value="1"/>
</dbReference>
<accession>A0A7M7MHH1</accession>
<dbReference type="PANTHER" id="PTHR43963">
    <property type="entry name" value="CARBONYL REDUCTASE 1-RELATED"/>
    <property type="match status" value="1"/>
</dbReference>
<dbReference type="EC" id="1.1.1.184" evidence="4"/>
<dbReference type="OrthoDB" id="7289984at2759"/>
<dbReference type="InterPro" id="IPR036291">
    <property type="entry name" value="NAD(P)-bd_dom_sf"/>
</dbReference>
<dbReference type="AlphaFoldDB" id="A0A7M7MHH1"/>
<organism evidence="5 6">
    <name type="scientific">Varroa destructor</name>
    <name type="common">Honeybee mite</name>
    <dbReference type="NCBI Taxonomy" id="109461"/>
    <lineage>
        <taxon>Eukaryota</taxon>
        <taxon>Metazoa</taxon>
        <taxon>Ecdysozoa</taxon>
        <taxon>Arthropoda</taxon>
        <taxon>Chelicerata</taxon>
        <taxon>Arachnida</taxon>
        <taxon>Acari</taxon>
        <taxon>Parasitiformes</taxon>
        <taxon>Mesostigmata</taxon>
        <taxon>Gamasina</taxon>
        <taxon>Dermanyssoidea</taxon>
        <taxon>Varroidae</taxon>
        <taxon>Varroa</taxon>
    </lineage>
</organism>
<evidence type="ECO:0000256" key="2">
    <source>
        <dbReference type="ARBA" id="ARBA00022857"/>
    </source>
</evidence>
<dbReference type="RefSeq" id="XP_022662805.1">
    <property type="nucleotide sequence ID" value="XM_022807070.1"/>
</dbReference>
<dbReference type="PANTHER" id="PTHR43963:SF4">
    <property type="entry name" value="CARBONYL REDUCTASE (NADPH)"/>
    <property type="match status" value="1"/>
</dbReference>
<dbReference type="KEGG" id="vde:111250985"/>
<keyword evidence="3" id="KW-0560">Oxidoreductase</keyword>
<dbReference type="CDD" id="cd05324">
    <property type="entry name" value="carb_red_PTCR-like_SDR_c"/>
    <property type="match status" value="1"/>
</dbReference>
<evidence type="ECO:0000256" key="4">
    <source>
        <dbReference type="ARBA" id="ARBA00026118"/>
    </source>
</evidence>
<evidence type="ECO:0000256" key="3">
    <source>
        <dbReference type="ARBA" id="ARBA00023002"/>
    </source>
</evidence>
<reference evidence="5" key="1">
    <citation type="submission" date="2021-01" db="UniProtKB">
        <authorList>
            <consortium name="EnsemblMetazoa"/>
        </authorList>
    </citation>
    <scope>IDENTIFICATION</scope>
</reference>
<evidence type="ECO:0000313" key="5">
    <source>
        <dbReference type="EnsemblMetazoa" id="XP_022662805"/>
    </source>
</evidence>
<evidence type="ECO:0000256" key="1">
    <source>
        <dbReference type="ARBA" id="ARBA00006484"/>
    </source>
</evidence>
<comment type="similarity">
    <text evidence="1">Belongs to the short-chain dehydrogenases/reductases (SDR) family.</text>
</comment>
<evidence type="ECO:0000313" key="6">
    <source>
        <dbReference type="Proteomes" id="UP000594260"/>
    </source>
</evidence>
<dbReference type="Proteomes" id="UP000594260">
    <property type="component" value="Unplaced"/>
</dbReference>
<keyword evidence="2" id="KW-0521">NADP</keyword>
<dbReference type="InParanoid" id="A0A7M7MHH1"/>
<sequence>MARRVAVVTGANKGIGRSIVKHMLDRGFQGDVILTARDQTRGTETVEELSRLCKKAPLFHQLDVTDSVSIEKLRDYLQRAYGGLDVLVNNAGIMYYHELTTSYVEQAEAIINTNYFGILNTSKSLFPILRPSARIVHVSSMLGHLSKIRNPELRARFAAKDLTEEKLTALMHEFLSAAKEGTNEKLGWGSSSYNVSKVAVCALGFIHQRQFDADLREDLIVNSVHPGYVNTDMTKHKGPLTPDQGADAPAYLAMLPAKDLSNPKGQFVWYTRKVVQWDSETMPTG</sequence>